<reference evidence="2" key="1">
    <citation type="journal article" date="2022" name="bioRxiv">
        <title>Sequencing and chromosome-scale assembly of the giantPleurodeles waltlgenome.</title>
        <authorList>
            <person name="Brown T."/>
            <person name="Elewa A."/>
            <person name="Iarovenko S."/>
            <person name="Subramanian E."/>
            <person name="Araus A.J."/>
            <person name="Petzold A."/>
            <person name="Susuki M."/>
            <person name="Suzuki K.-i.T."/>
            <person name="Hayashi T."/>
            <person name="Toyoda A."/>
            <person name="Oliveira C."/>
            <person name="Osipova E."/>
            <person name="Leigh N.D."/>
            <person name="Simon A."/>
            <person name="Yun M.H."/>
        </authorList>
    </citation>
    <scope>NUCLEOTIDE SEQUENCE</scope>
    <source>
        <strain evidence="2">20211129_DDA</strain>
        <tissue evidence="2">Liver</tissue>
    </source>
</reference>
<evidence type="ECO:0000256" key="1">
    <source>
        <dbReference type="SAM" id="MobiDB-lite"/>
    </source>
</evidence>
<accession>A0AAV7WCS7</accession>
<comment type="caution">
    <text evidence="2">The sequence shown here is derived from an EMBL/GenBank/DDBJ whole genome shotgun (WGS) entry which is preliminary data.</text>
</comment>
<sequence length="99" mass="10971">MRRDERGEKTNEEDAEAGKSTEEEDVGRTEESGERSSEVERAWETEFAAKHGQTPKDAEIARHVPGGTWLIQKGAGKARGDYNLRHATTQPHKNALALA</sequence>
<protein>
    <submittedName>
        <fullName evidence="2">Uncharacterized protein</fullName>
    </submittedName>
</protein>
<gene>
    <name evidence="2" type="ORF">NDU88_005915</name>
</gene>
<evidence type="ECO:0000313" key="3">
    <source>
        <dbReference type="Proteomes" id="UP001066276"/>
    </source>
</evidence>
<evidence type="ECO:0000313" key="2">
    <source>
        <dbReference type="EMBL" id="KAJ1210552.1"/>
    </source>
</evidence>
<keyword evidence="3" id="KW-1185">Reference proteome</keyword>
<feature type="region of interest" description="Disordered" evidence="1">
    <location>
        <begin position="1"/>
        <end position="41"/>
    </location>
</feature>
<organism evidence="2 3">
    <name type="scientific">Pleurodeles waltl</name>
    <name type="common">Iberian ribbed newt</name>
    <dbReference type="NCBI Taxonomy" id="8319"/>
    <lineage>
        <taxon>Eukaryota</taxon>
        <taxon>Metazoa</taxon>
        <taxon>Chordata</taxon>
        <taxon>Craniata</taxon>
        <taxon>Vertebrata</taxon>
        <taxon>Euteleostomi</taxon>
        <taxon>Amphibia</taxon>
        <taxon>Batrachia</taxon>
        <taxon>Caudata</taxon>
        <taxon>Salamandroidea</taxon>
        <taxon>Salamandridae</taxon>
        <taxon>Pleurodelinae</taxon>
        <taxon>Pleurodeles</taxon>
    </lineage>
</organism>
<dbReference type="AlphaFoldDB" id="A0AAV7WCS7"/>
<name>A0AAV7WCS7_PLEWA</name>
<dbReference type="EMBL" id="JANPWB010000002">
    <property type="protein sequence ID" value="KAJ1210552.1"/>
    <property type="molecule type" value="Genomic_DNA"/>
</dbReference>
<proteinExistence type="predicted"/>
<dbReference type="Proteomes" id="UP001066276">
    <property type="component" value="Chromosome 1_2"/>
</dbReference>